<name>A0AA47M0H6_MERPO</name>
<sequence length="123" mass="14505">MKEIRKQGLRIRKQGLKTENKVFIRKQDFWSPYLQTMIDNQLNDCEVCAENNESLKVLERTPNSVRPIHKESENGCETKVLETMEDCELIKRYRLNREGIKLVVELVRDAITSPTNRNNSIRK</sequence>
<dbReference type="AlphaFoldDB" id="A0AA47M0H6"/>
<evidence type="ECO:0000313" key="2">
    <source>
        <dbReference type="Proteomes" id="UP001174136"/>
    </source>
</evidence>
<reference evidence="1" key="1">
    <citation type="journal article" date="2023" name="Front. Mar. Sci.">
        <title>A new Merluccius polli reference genome to investigate the effects of global change in West African waters.</title>
        <authorList>
            <person name="Mateo J.L."/>
            <person name="Blanco-Fernandez C."/>
            <person name="Garcia-Vazquez E."/>
            <person name="Machado-Schiaffino G."/>
        </authorList>
    </citation>
    <scope>NUCLEOTIDE SEQUENCE</scope>
    <source>
        <strain evidence="1">C29</strain>
        <tissue evidence="1">Fin</tissue>
    </source>
</reference>
<organism evidence="1 2">
    <name type="scientific">Merluccius polli</name>
    <name type="common">Benguela hake</name>
    <name type="synonym">Merluccius cadenati</name>
    <dbReference type="NCBI Taxonomy" id="89951"/>
    <lineage>
        <taxon>Eukaryota</taxon>
        <taxon>Metazoa</taxon>
        <taxon>Chordata</taxon>
        <taxon>Craniata</taxon>
        <taxon>Vertebrata</taxon>
        <taxon>Euteleostomi</taxon>
        <taxon>Actinopterygii</taxon>
        <taxon>Neopterygii</taxon>
        <taxon>Teleostei</taxon>
        <taxon>Neoteleostei</taxon>
        <taxon>Acanthomorphata</taxon>
        <taxon>Zeiogadaria</taxon>
        <taxon>Gadariae</taxon>
        <taxon>Gadiformes</taxon>
        <taxon>Gadoidei</taxon>
        <taxon>Merlucciidae</taxon>
        <taxon>Merluccius</taxon>
    </lineage>
</organism>
<proteinExistence type="predicted"/>
<accession>A0AA47M0H6</accession>
<dbReference type="Proteomes" id="UP001174136">
    <property type="component" value="Unassembled WGS sequence"/>
</dbReference>
<dbReference type="EMBL" id="JAOPHQ010006557">
    <property type="protein sequence ID" value="KAK0131224.1"/>
    <property type="molecule type" value="Genomic_DNA"/>
</dbReference>
<protein>
    <submittedName>
        <fullName evidence="1">Uncharacterized protein</fullName>
    </submittedName>
</protein>
<comment type="caution">
    <text evidence="1">The sequence shown here is derived from an EMBL/GenBank/DDBJ whole genome shotgun (WGS) entry which is preliminary data.</text>
</comment>
<gene>
    <name evidence="1" type="ORF">N1851_034090</name>
</gene>
<keyword evidence="2" id="KW-1185">Reference proteome</keyword>
<evidence type="ECO:0000313" key="1">
    <source>
        <dbReference type="EMBL" id="KAK0131224.1"/>
    </source>
</evidence>